<keyword evidence="1" id="KW-0732">Signal</keyword>
<protein>
    <submittedName>
        <fullName evidence="2">Uncharacterized protein</fullName>
    </submittedName>
</protein>
<dbReference type="GeneID" id="301107127"/>
<sequence length="458" mass="47566">MRSRRLRAALTLFGLLPGLLAAVPAGTQAAMTRQLSYQTKLCAINPCVYYINGIWGSSQDVEQASADAIQQAMTAAGQVDAGHVTSIFNPTEGHVLDVFRKLLLQKAQETSSTASLLDYAENVILASNGQQNDLSGSDASAAQSALSTGAATVIQDVLSDPLAAQVLDSVMSKVVPTALQGNKVVVIAHSEGNMFAQQMYAAAKTSGPSKYNPYGIAIGNAFQVVNVATPAAKPDTGKYITSQSDIVIDKLATLLAWITQQLAPAPANVNPGISADLSGHGFLSVYLNPALSTNEALPINPTMEGEVMRLVGLAASDAAPAQSADPNASYPVSLYAGSGNNNVNYTVTFNGTPVSSTYVVASGGYLPILQLACSQLQPGTYSIVGTAAPSRGGPPYQVNFDLKASQFGVTPVGTMLFSLVNTNSTSAATQSFSVGDLVVQADPKTGGYDLSLYGYMYQ</sequence>
<reference evidence="2 3" key="1">
    <citation type="submission" date="2020-02" db="EMBL/GenBank/DDBJ databases">
        <title>Paraburkholderia simonii sp. nov. and Paraburkholderia youngii sp. nov. Brazilian and Mexican Mimosa-associated rhizobia.</title>
        <authorList>
            <person name="Mavima L."/>
            <person name="Beukes C.W."/>
            <person name="Chan W.Y."/>
            <person name="Palmer M."/>
            <person name="De Meyer S.E."/>
            <person name="James E.K."/>
            <person name="Venter S.N."/>
            <person name="Steenkamp E.T."/>
        </authorList>
    </citation>
    <scope>NUCLEOTIDE SEQUENCE [LARGE SCALE GENOMIC DNA]</scope>
    <source>
        <strain evidence="2 3">JPY169</strain>
    </source>
</reference>
<name>A0A7Y6N2F2_9BURK</name>
<evidence type="ECO:0000313" key="2">
    <source>
        <dbReference type="EMBL" id="NUY06168.1"/>
    </source>
</evidence>
<gene>
    <name evidence="2" type="ORF">G5S42_43380</name>
</gene>
<feature type="chain" id="PRO_5030613009" evidence="1">
    <location>
        <begin position="22"/>
        <end position="458"/>
    </location>
</feature>
<dbReference type="AlphaFoldDB" id="A0A7Y6N2F2"/>
<dbReference type="Proteomes" id="UP000594380">
    <property type="component" value="Unassembled WGS sequence"/>
</dbReference>
<organism evidence="2 3">
    <name type="scientific">Paraburkholderia youngii</name>
    <dbReference type="NCBI Taxonomy" id="2782701"/>
    <lineage>
        <taxon>Bacteria</taxon>
        <taxon>Pseudomonadati</taxon>
        <taxon>Pseudomonadota</taxon>
        <taxon>Betaproteobacteria</taxon>
        <taxon>Burkholderiales</taxon>
        <taxon>Burkholderiaceae</taxon>
        <taxon>Paraburkholderia</taxon>
    </lineage>
</organism>
<dbReference type="EMBL" id="JAALDK010000004">
    <property type="protein sequence ID" value="NUY06168.1"/>
    <property type="molecule type" value="Genomic_DNA"/>
</dbReference>
<comment type="caution">
    <text evidence="2">The sequence shown here is derived from an EMBL/GenBank/DDBJ whole genome shotgun (WGS) entry which is preliminary data.</text>
</comment>
<evidence type="ECO:0000313" key="3">
    <source>
        <dbReference type="Proteomes" id="UP000594380"/>
    </source>
</evidence>
<feature type="signal peptide" evidence="1">
    <location>
        <begin position="1"/>
        <end position="21"/>
    </location>
</feature>
<proteinExistence type="predicted"/>
<evidence type="ECO:0000256" key="1">
    <source>
        <dbReference type="SAM" id="SignalP"/>
    </source>
</evidence>
<dbReference type="RefSeq" id="WP_176112685.1">
    <property type="nucleotide sequence ID" value="NZ_JAALDK010000004.1"/>
</dbReference>
<accession>A0A7Y6N2F2</accession>